<protein>
    <recommendedName>
        <fullName evidence="1">MADF domain-containing protein</fullName>
    </recommendedName>
</protein>
<organism evidence="2 3">
    <name type="scientific">Periplaneta americana</name>
    <name type="common">American cockroach</name>
    <name type="synonym">Blatta americana</name>
    <dbReference type="NCBI Taxonomy" id="6978"/>
    <lineage>
        <taxon>Eukaryota</taxon>
        <taxon>Metazoa</taxon>
        <taxon>Ecdysozoa</taxon>
        <taxon>Arthropoda</taxon>
        <taxon>Hexapoda</taxon>
        <taxon>Insecta</taxon>
        <taxon>Pterygota</taxon>
        <taxon>Neoptera</taxon>
        <taxon>Polyneoptera</taxon>
        <taxon>Dictyoptera</taxon>
        <taxon>Blattodea</taxon>
        <taxon>Blattoidea</taxon>
        <taxon>Blattidae</taxon>
        <taxon>Blattinae</taxon>
        <taxon>Periplaneta</taxon>
    </lineage>
</organism>
<sequence length="273" mass="32082">MELEFRFLPDSQEDRDITCALFCSVLYIMEQVLFDEILILSVEENPRVYDKRRVSYKDEKMKENTWLSITASLNTDRYECFFVVNAISFLYLVENLLIIELMSLVFIYVKGYLLYISSLGNSNSPCCGFRQTHRRETLCNVRVQYVGFIWNTAIVELFFNIFPTGTETYSSYHGIGREVQTAIKRWFRSQAADFYDTRIQKLIPWFVNNVLQYHYAQSRAVASRSKASRLGLALRNARWFESSWGKKFSHEISASVWDRCPPSIVMHLASYDR</sequence>
<evidence type="ECO:0000313" key="3">
    <source>
        <dbReference type="Proteomes" id="UP001148838"/>
    </source>
</evidence>
<proteinExistence type="predicted"/>
<comment type="caution">
    <text evidence="2">The sequence shown here is derived from an EMBL/GenBank/DDBJ whole genome shotgun (WGS) entry which is preliminary data.</text>
</comment>
<dbReference type="Pfam" id="PF10545">
    <property type="entry name" value="MADF_DNA_bdg"/>
    <property type="match status" value="1"/>
</dbReference>
<feature type="domain" description="MADF" evidence="1">
    <location>
        <begin position="38"/>
        <end position="76"/>
    </location>
</feature>
<dbReference type="InterPro" id="IPR006578">
    <property type="entry name" value="MADF-dom"/>
</dbReference>
<reference evidence="2 3" key="1">
    <citation type="journal article" date="2022" name="Allergy">
        <title>Genome assembly and annotation of Periplaneta americana reveal a comprehensive cockroach allergen profile.</title>
        <authorList>
            <person name="Wang L."/>
            <person name="Xiong Q."/>
            <person name="Saelim N."/>
            <person name="Wang L."/>
            <person name="Nong W."/>
            <person name="Wan A.T."/>
            <person name="Shi M."/>
            <person name="Liu X."/>
            <person name="Cao Q."/>
            <person name="Hui J.H.L."/>
            <person name="Sookrung N."/>
            <person name="Leung T.F."/>
            <person name="Tungtrongchitr A."/>
            <person name="Tsui S.K.W."/>
        </authorList>
    </citation>
    <scope>NUCLEOTIDE SEQUENCE [LARGE SCALE GENOMIC DNA]</scope>
    <source>
        <strain evidence="2">PWHHKU_190912</strain>
    </source>
</reference>
<dbReference type="Proteomes" id="UP001148838">
    <property type="component" value="Unassembled WGS sequence"/>
</dbReference>
<accession>A0ABQ8SHW5</accession>
<evidence type="ECO:0000259" key="1">
    <source>
        <dbReference type="Pfam" id="PF10545"/>
    </source>
</evidence>
<gene>
    <name evidence="2" type="ORF">ANN_16046</name>
</gene>
<keyword evidence="3" id="KW-1185">Reference proteome</keyword>
<name>A0ABQ8SHW5_PERAM</name>
<dbReference type="EMBL" id="JAJSOF020000027">
    <property type="protein sequence ID" value="KAJ4433735.1"/>
    <property type="molecule type" value="Genomic_DNA"/>
</dbReference>
<evidence type="ECO:0000313" key="2">
    <source>
        <dbReference type="EMBL" id="KAJ4433735.1"/>
    </source>
</evidence>